<dbReference type="RefSeq" id="WP_259054650.1">
    <property type="nucleotide sequence ID" value="NZ_JANUCT010000006.1"/>
</dbReference>
<evidence type="ECO:0000256" key="6">
    <source>
        <dbReference type="ARBA" id="ARBA00022984"/>
    </source>
</evidence>
<evidence type="ECO:0000256" key="8">
    <source>
        <dbReference type="ARBA" id="ARBA00023316"/>
    </source>
</evidence>
<dbReference type="AlphaFoldDB" id="A0AAE3HL89"/>
<comment type="catalytic activity">
    <reaction evidence="9">
        <text>UDP-N-acetyl-alpha-D-muramate + L-alanyl-gamma-D-glutamyl-meso-2,6-diaminopimelate + ATP = UDP-N-acetyl-alpha-D-muramoyl-L-alanyl-gamma-D-glutamyl-meso-2,6-diaminopimelate + ADP + phosphate + H(+)</text>
        <dbReference type="Rhea" id="RHEA:29563"/>
        <dbReference type="ChEBI" id="CHEBI:15378"/>
        <dbReference type="ChEBI" id="CHEBI:30616"/>
        <dbReference type="ChEBI" id="CHEBI:43474"/>
        <dbReference type="ChEBI" id="CHEBI:61401"/>
        <dbReference type="ChEBI" id="CHEBI:70757"/>
        <dbReference type="ChEBI" id="CHEBI:83905"/>
        <dbReference type="ChEBI" id="CHEBI:456216"/>
        <dbReference type="EC" id="6.3.2.45"/>
    </reaction>
</comment>
<keyword evidence="3 9" id="KW-0547">Nucleotide-binding</keyword>
<dbReference type="GO" id="GO:0106418">
    <property type="term" value="F:UDP-N-acetylmuramate-L-alanyl-gamma-D-glutamyl-meso-2,6-diaminoheptanedioate ligase activity"/>
    <property type="evidence" value="ECO:0007669"/>
    <property type="project" value="UniProtKB-EC"/>
</dbReference>
<dbReference type="EC" id="6.3.2.45" evidence="9"/>
<evidence type="ECO:0000256" key="5">
    <source>
        <dbReference type="ARBA" id="ARBA00022960"/>
    </source>
</evidence>
<feature type="domain" description="Mur ligase C-terminal" evidence="11">
    <location>
        <begin position="314"/>
        <end position="436"/>
    </location>
</feature>
<dbReference type="GO" id="GO:0008360">
    <property type="term" value="P:regulation of cell shape"/>
    <property type="evidence" value="ECO:0007669"/>
    <property type="project" value="UniProtKB-KW"/>
</dbReference>
<dbReference type="Pfam" id="PF01225">
    <property type="entry name" value="Mur_ligase"/>
    <property type="match status" value="1"/>
</dbReference>
<evidence type="ECO:0000256" key="7">
    <source>
        <dbReference type="ARBA" id="ARBA00023306"/>
    </source>
</evidence>
<dbReference type="SUPFAM" id="SSF53244">
    <property type="entry name" value="MurD-like peptide ligases, peptide-binding domain"/>
    <property type="match status" value="1"/>
</dbReference>
<accession>A0AAE3HL89</accession>
<dbReference type="Gene3D" id="3.40.50.720">
    <property type="entry name" value="NAD(P)-binding Rossmann-like Domain"/>
    <property type="match status" value="1"/>
</dbReference>
<evidence type="ECO:0000313" key="13">
    <source>
        <dbReference type="EMBL" id="MCS3903037.1"/>
    </source>
</evidence>
<evidence type="ECO:0000256" key="9">
    <source>
        <dbReference type="HAMAP-Rule" id="MF_02020"/>
    </source>
</evidence>
<name>A0AAE3HL89_9GAMM</name>
<evidence type="ECO:0000256" key="3">
    <source>
        <dbReference type="ARBA" id="ARBA00022741"/>
    </source>
</evidence>
<dbReference type="Proteomes" id="UP001204445">
    <property type="component" value="Unassembled WGS sequence"/>
</dbReference>
<evidence type="ECO:0000256" key="1">
    <source>
        <dbReference type="ARBA" id="ARBA00022598"/>
    </source>
</evidence>
<evidence type="ECO:0000256" key="4">
    <source>
        <dbReference type="ARBA" id="ARBA00022840"/>
    </source>
</evidence>
<dbReference type="EMBL" id="JANUCT010000006">
    <property type="protein sequence ID" value="MCS3903037.1"/>
    <property type="molecule type" value="Genomic_DNA"/>
</dbReference>
<keyword evidence="2 9" id="KW-0132">Cell division</keyword>
<comment type="cofactor">
    <cofactor evidence="9">
        <name>Mg(2+)</name>
        <dbReference type="ChEBI" id="CHEBI:18420"/>
    </cofactor>
</comment>
<keyword evidence="1 9" id="KW-0436">Ligase</keyword>
<dbReference type="SUPFAM" id="SSF53623">
    <property type="entry name" value="MurD-like peptide ligases, catalytic domain"/>
    <property type="match status" value="1"/>
</dbReference>
<dbReference type="NCBIfam" id="TIGR01081">
    <property type="entry name" value="mpl"/>
    <property type="match status" value="1"/>
</dbReference>
<evidence type="ECO:0000259" key="11">
    <source>
        <dbReference type="Pfam" id="PF02875"/>
    </source>
</evidence>
<feature type="domain" description="Mur ligase central" evidence="12">
    <location>
        <begin position="108"/>
        <end position="292"/>
    </location>
</feature>
<reference evidence="13" key="1">
    <citation type="submission" date="2022-08" db="EMBL/GenBank/DDBJ databases">
        <title>Genomic Encyclopedia of Type Strains, Phase III (KMG-III): the genomes of soil and plant-associated and newly described type strains.</title>
        <authorList>
            <person name="Whitman W."/>
        </authorList>
    </citation>
    <scope>NUCLEOTIDE SEQUENCE</scope>
    <source>
        <strain evidence="13">HMT 1</strain>
    </source>
</reference>
<evidence type="ECO:0000259" key="12">
    <source>
        <dbReference type="Pfam" id="PF08245"/>
    </source>
</evidence>
<organism evidence="13 14">
    <name type="scientific">Methylohalomonas lacus</name>
    <dbReference type="NCBI Taxonomy" id="398773"/>
    <lineage>
        <taxon>Bacteria</taxon>
        <taxon>Pseudomonadati</taxon>
        <taxon>Pseudomonadota</taxon>
        <taxon>Gammaproteobacteria</taxon>
        <taxon>Methylohalomonadales</taxon>
        <taxon>Methylohalomonadaceae</taxon>
        <taxon>Methylohalomonas</taxon>
    </lineage>
</organism>
<evidence type="ECO:0000256" key="2">
    <source>
        <dbReference type="ARBA" id="ARBA00022618"/>
    </source>
</evidence>
<dbReference type="GO" id="GO:0009254">
    <property type="term" value="P:peptidoglycan turnover"/>
    <property type="evidence" value="ECO:0007669"/>
    <property type="project" value="UniProtKB-UniRule"/>
</dbReference>
<feature type="domain" description="Mur ligase N-terminal catalytic" evidence="10">
    <location>
        <begin position="2"/>
        <end position="101"/>
    </location>
</feature>
<comment type="similarity">
    <text evidence="9">Belongs to the MurCDEF family. Mpl subfamily.</text>
</comment>
<dbReference type="PANTHER" id="PTHR43445">
    <property type="entry name" value="UDP-N-ACETYLMURAMATE--L-ALANINE LIGASE-RELATED"/>
    <property type="match status" value="1"/>
</dbReference>
<feature type="binding site" evidence="9">
    <location>
        <begin position="110"/>
        <end position="116"/>
    </location>
    <ligand>
        <name>ATP</name>
        <dbReference type="ChEBI" id="CHEBI:30616"/>
    </ligand>
</feature>
<keyword evidence="7 9" id="KW-0131">Cell cycle</keyword>
<dbReference type="GO" id="GO:0005524">
    <property type="term" value="F:ATP binding"/>
    <property type="evidence" value="ECO:0007669"/>
    <property type="project" value="UniProtKB-UniRule"/>
</dbReference>
<comment type="function">
    <text evidence="9">Reutilizes the intact tripeptide L-alanyl-gamma-D-glutamyl-meso-diaminopimelate by linking it to UDP-N-acetylmuramate.</text>
</comment>
<keyword evidence="6 9" id="KW-0573">Peptidoglycan synthesis</keyword>
<dbReference type="InterPro" id="IPR004101">
    <property type="entry name" value="Mur_ligase_C"/>
</dbReference>
<dbReference type="InterPro" id="IPR050061">
    <property type="entry name" value="MurCDEF_pg_biosynth"/>
</dbReference>
<dbReference type="Pfam" id="PF02875">
    <property type="entry name" value="Mur_ligase_C"/>
    <property type="match status" value="1"/>
</dbReference>
<keyword evidence="8 9" id="KW-0961">Cell wall biogenesis/degradation</keyword>
<keyword evidence="14" id="KW-1185">Reference proteome</keyword>
<dbReference type="InterPro" id="IPR036565">
    <property type="entry name" value="Mur-like_cat_sf"/>
</dbReference>
<dbReference type="Gene3D" id="3.40.1190.10">
    <property type="entry name" value="Mur-like, catalytic domain"/>
    <property type="match status" value="1"/>
</dbReference>
<keyword evidence="9" id="KW-0460">Magnesium</keyword>
<evidence type="ECO:0000313" key="14">
    <source>
        <dbReference type="Proteomes" id="UP001204445"/>
    </source>
</evidence>
<gene>
    <name evidence="9" type="primary">mpl</name>
    <name evidence="13" type="ORF">J2T55_001054</name>
</gene>
<dbReference type="InterPro" id="IPR005757">
    <property type="entry name" value="Mpl"/>
</dbReference>
<evidence type="ECO:0000259" key="10">
    <source>
        <dbReference type="Pfam" id="PF01225"/>
    </source>
</evidence>
<comment type="caution">
    <text evidence="13">The sequence shown here is derived from an EMBL/GenBank/DDBJ whole genome shotgun (WGS) entry which is preliminary data.</text>
</comment>
<dbReference type="InterPro" id="IPR013221">
    <property type="entry name" value="Mur_ligase_cen"/>
</dbReference>
<proteinExistence type="inferred from homology"/>
<dbReference type="GO" id="GO:0051301">
    <property type="term" value="P:cell division"/>
    <property type="evidence" value="ECO:0007669"/>
    <property type="project" value="UniProtKB-KW"/>
</dbReference>
<dbReference type="Gene3D" id="3.90.190.20">
    <property type="entry name" value="Mur ligase, C-terminal domain"/>
    <property type="match status" value="1"/>
</dbReference>
<keyword evidence="5 9" id="KW-0133">Cell shape</keyword>
<dbReference type="GO" id="GO:0071555">
    <property type="term" value="P:cell wall organization"/>
    <property type="evidence" value="ECO:0007669"/>
    <property type="project" value="UniProtKB-KW"/>
</dbReference>
<comment type="pathway">
    <text evidence="9">Cell wall biogenesis; peptidoglycan recycling.</text>
</comment>
<dbReference type="InterPro" id="IPR000713">
    <property type="entry name" value="Mur_ligase_N"/>
</dbReference>
<sequence>MRIHILGICGTFMGGLALLARELGIEVEGSDAQVYPPMSTQLQAAGITLKEGYEPAHLQPAPDLVVVGNALSRGNPAVEYILDQGLPYVSGPQWLAQTLLHERHVLAVSGTHGKTTTTSMLAWILESAGLAPGFLIGGVAQDFGISARAGGGRYFVIEADEYDSAFFDKRSKFIHYCPDTLVINNIEFDHADIFRDLEDIRRQFNHLIRIVPGRGQILARAGDAEIDAVLERGCWTPLARFGVEQGDWQARLLSADGSAFAVSRAGEVQADVCWSLLGSHNVENGLAAIAAAAHVGVEPAAACEALSRFQGVRRRLEQYACIRDITLYDDFAHHPTAIRATLGALRRRVGAARVIAILEPRSNTMKLGVHKDELAASLADADAILIYQPSGLDWDLSAVTTALADRCQILTDTESLIDAAAELAGPGDHVVIMSNGGFEGLHGRLASRLQLEMEND</sequence>
<dbReference type="PANTHER" id="PTHR43445:SF5">
    <property type="entry name" value="UDP-N-ACETYLMURAMATE--L-ALANYL-GAMMA-D-GLUTAMYL-MESO-2,6-DIAMINOHEPTANDIOATE LIGASE"/>
    <property type="match status" value="1"/>
</dbReference>
<dbReference type="GO" id="GO:0009252">
    <property type="term" value="P:peptidoglycan biosynthetic process"/>
    <property type="evidence" value="ECO:0007669"/>
    <property type="project" value="UniProtKB-UniRule"/>
</dbReference>
<protein>
    <recommendedName>
        <fullName evidence="9">UDP-N-acetylmuramate--L-alanyl-gamma-D-glutamyl-meso-2,6-diaminoheptandioate ligase</fullName>
        <ecNumber evidence="9">6.3.2.45</ecNumber>
    </recommendedName>
    <alternativeName>
        <fullName evidence="9">Murein peptide ligase</fullName>
    </alternativeName>
    <alternativeName>
        <fullName evidence="9">UDP-N-acetylmuramate:L-alanyl-gamma-D-glutamyl-meso-diaminopimelate ligase</fullName>
    </alternativeName>
</protein>
<dbReference type="SUPFAM" id="SSF51984">
    <property type="entry name" value="MurCD N-terminal domain"/>
    <property type="match status" value="1"/>
</dbReference>
<dbReference type="InterPro" id="IPR036615">
    <property type="entry name" value="Mur_ligase_C_dom_sf"/>
</dbReference>
<dbReference type="Pfam" id="PF08245">
    <property type="entry name" value="Mur_ligase_M"/>
    <property type="match status" value="1"/>
</dbReference>
<dbReference type="HAMAP" id="MF_02020">
    <property type="entry name" value="Mpl"/>
    <property type="match status" value="1"/>
</dbReference>
<keyword evidence="4 9" id="KW-0067">ATP-binding</keyword>